<dbReference type="OrthoDB" id="8965057at2759"/>
<feature type="compositionally biased region" description="Basic residues" evidence="1">
    <location>
        <begin position="264"/>
        <end position="279"/>
    </location>
</feature>
<evidence type="ECO:0008006" key="4">
    <source>
        <dbReference type="Google" id="ProtNLM"/>
    </source>
</evidence>
<protein>
    <recommendedName>
        <fullName evidence="4">WASP family protein member</fullName>
    </recommendedName>
</protein>
<evidence type="ECO:0000313" key="2">
    <source>
        <dbReference type="EMBL" id="KAJ6637303.1"/>
    </source>
</evidence>
<feature type="region of interest" description="Disordered" evidence="1">
    <location>
        <begin position="675"/>
        <end position="711"/>
    </location>
</feature>
<dbReference type="AlphaFoldDB" id="A0A9Q0RYU9"/>
<feature type="compositionally biased region" description="Basic and acidic residues" evidence="1">
    <location>
        <begin position="518"/>
        <end position="528"/>
    </location>
</feature>
<dbReference type="Proteomes" id="UP001151699">
    <property type="component" value="Chromosome X"/>
</dbReference>
<sequence>YSEQIAMFPVGGRTVVLKGRLSKLEKIVDEFDPKLVTVPEGDLATFVQIKNHFQTNRPIETSLFTPSTRSENVQQLYDAAAKTPVNAMEDMDRILGQQDRRSSDIFLCTPVLGQSRKRIKTNCNLDIETGRPAAIEELRKWTSSEAIGDITVTPDCVARVGYNSQNNSTLVDSTLNAGPSQDVTDDVTVVSRLNEIPNDMPLDHRLPSPEEQCQIIALKYPAELIRVDTSARRFERMCGARKSMLHVPLNIGEHNNLNDDVQTVKRRSRSRKPRNKRRNTIAGTDQKEIEEAVRGDEDNEPPPSPIDNDDDHVIVPRSAYVNVQEMSRGNGNLLNSTKYHRSNELHYTRPDFQRLSHDQIDSGAKPYTMSSTLPRHTNSGLVVTQEKLTDIQVSPFQRSNNIYWTLQARKQANKKTEIFNEKQGVRDDFTLAKPLKNELPKRIEDLYSIPSKIKKRQELRPTPVGFATFFSPVKPDRSVTLNENAIKISPIDPRNSSSFKTSTPSKDDDLTTTSKPSLADEIRNKLHIQEGGYHSNNSSPISSGRSTPRAVLEPQSGQASDANELARCSDRLGTPKTSLMDFKKLLLSKAGKSVATTKPSAVEQLKLAKEVSKPTISNLNSSINILNLSGSPKTFANRRMIRQGTFGSPNKTAIPVGKSPRANWKYNYRTDVMSTPIPEVNSEEDSSPNSSKERNTKQSQSPLPTVEKGVIDEPLNMSGNIFLQAEENNFMRGESQVGKTAAGITRAQLLQARSQFLMGGKPQSPVSSAQFHRGHYTGMSSSVKSSEPNVGQTNCTDSNSPVTSTLETAFVESRPVQKFPSSLAKCW</sequence>
<organism evidence="2 3">
    <name type="scientific">Pseudolycoriella hygida</name>
    <dbReference type="NCBI Taxonomy" id="35572"/>
    <lineage>
        <taxon>Eukaryota</taxon>
        <taxon>Metazoa</taxon>
        <taxon>Ecdysozoa</taxon>
        <taxon>Arthropoda</taxon>
        <taxon>Hexapoda</taxon>
        <taxon>Insecta</taxon>
        <taxon>Pterygota</taxon>
        <taxon>Neoptera</taxon>
        <taxon>Endopterygota</taxon>
        <taxon>Diptera</taxon>
        <taxon>Nematocera</taxon>
        <taxon>Sciaroidea</taxon>
        <taxon>Sciaridae</taxon>
        <taxon>Pseudolycoriella</taxon>
    </lineage>
</organism>
<reference evidence="2" key="1">
    <citation type="submission" date="2022-07" db="EMBL/GenBank/DDBJ databases">
        <authorList>
            <person name="Trinca V."/>
            <person name="Uliana J.V.C."/>
            <person name="Torres T.T."/>
            <person name="Ward R.J."/>
            <person name="Monesi N."/>
        </authorList>
    </citation>
    <scope>NUCLEOTIDE SEQUENCE</scope>
    <source>
        <strain evidence="2">HSMRA1968</strain>
        <tissue evidence="2">Whole embryos</tissue>
    </source>
</reference>
<feature type="region of interest" description="Disordered" evidence="1">
    <location>
        <begin position="254"/>
        <end position="312"/>
    </location>
</feature>
<feature type="non-terminal residue" evidence="2">
    <location>
        <position position="1"/>
    </location>
</feature>
<evidence type="ECO:0000313" key="3">
    <source>
        <dbReference type="Proteomes" id="UP001151699"/>
    </source>
</evidence>
<name>A0A9Q0RYU9_9DIPT</name>
<dbReference type="EMBL" id="WJQU01000003">
    <property type="protein sequence ID" value="KAJ6637303.1"/>
    <property type="molecule type" value="Genomic_DNA"/>
</dbReference>
<feature type="compositionally biased region" description="Basic and acidic residues" evidence="1">
    <location>
        <begin position="285"/>
        <end position="296"/>
    </location>
</feature>
<accession>A0A9Q0RYU9</accession>
<feature type="compositionally biased region" description="Polar residues" evidence="1">
    <location>
        <begin position="778"/>
        <end position="801"/>
    </location>
</feature>
<keyword evidence="3" id="KW-1185">Reference proteome</keyword>
<gene>
    <name evidence="2" type="ORF">Bhyg_10033</name>
</gene>
<evidence type="ECO:0000256" key="1">
    <source>
        <dbReference type="SAM" id="MobiDB-lite"/>
    </source>
</evidence>
<comment type="caution">
    <text evidence="2">The sequence shown here is derived from an EMBL/GenBank/DDBJ whole genome shotgun (WGS) entry which is preliminary data.</text>
</comment>
<feature type="compositionally biased region" description="Low complexity" evidence="1">
    <location>
        <begin position="535"/>
        <end position="549"/>
    </location>
</feature>
<proteinExistence type="predicted"/>
<feature type="compositionally biased region" description="Polar residues" evidence="1">
    <location>
        <begin position="494"/>
        <end position="504"/>
    </location>
</feature>
<feature type="region of interest" description="Disordered" evidence="1">
    <location>
        <begin position="484"/>
        <end position="565"/>
    </location>
</feature>
<feature type="region of interest" description="Disordered" evidence="1">
    <location>
        <begin position="777"/>
        <end position="801"/>
    </location>
</feature>